<name>A0A011QMH1_9PROT</name>
<evidence type="ECO:0000256" key="5">
    <source>
        <dbReference type="SAM" id="SignalP"/>
    </source>
</evidence>
<protein>
    <submittedName>
        <fullName evidence="6">Putative ABC transporter-binding protein</fullName>
    </submittedName>
</protein>
<comment type="caution">
    <text evidence="6">The sequence shown here is derived from an EMBL/GenBank/DDBJ whole genome shotgun (WGS) entry which is preliminary data.</text>
</comment>
<dbReference type="PANTHER" id="PTHR43649:SF34">
    <property type="entry name" value="ABC TRANSPORTER PERIPLASMIC-BINDING PROTEIN YCJN-RELATED"/>
    <property type="match status" value="1"/>
</dbReference>
<feature type="chain" id="PRO_5001461784" evidence="5">
    <location>
        <begin position="29"/>
        <end position="431"/>
    </location>
</feature>
<comment type="subcellular location">
    <subcellularLocation>
        <location evidence="1">Periplasm</location>
    </subcellularLocation>
</comment>
<organism evidence="6 7">
    <name type="scientific">Candidatus Accumulibacter appositus</name>
    <dbReference type="NCBI Taxonomy" id="1454003"/>
    <lineage>
        <taxon>Bacteria</taxon>
        <taxon>Pseudomonadati</taxon>
        <taxon>Pseudomonadota</taxon>
        <taxon>Betaproteobacteria</taxon>
        <taxon>Candidatus Accumulibacter</taxon>
    </lineage>
</organism>
<evidence type="ECO:0000256" key="4">
    <source>
        <dbReference type="ARBA" id="ARBA00022729"/>
    </source>
</evidence>
<dbReference type="PANTHER" id="PTHR43649">
    <property type="entry name" value="ARABINOSE-BINDING PROTEIN-RELATED"/>
    <property type="match status" value="1"/>
</dbReference>
<dbReference type="SUPFAM" id="SSF53850">
    <property type="entry name" value="Periplasmic binding protein-like II"/>
    <property type="match status" value="1"/>
</dbReference>
<dbReference type="CDD" id="cd14750">
    <property type="entry name" value="PBP2_TMBP"/>
    <property type="match status" value="1"/>
</dbReference>
<dbReference type="GO" id="GO:0042597">
    <property type="term" value="C:periplasmic space"/>
    <property type="evidence" value="ECO:0007669"/>
    <property type="project" value="UniProtKB-SubCell"/>
</dbReference>
<reference evidence="6 7" key="1">
    <citation type="submission" date="2014-02" db="EMBL/GenBank/DDBJ databases">
        <title>Expanding our view of genomic diversity in Candidatus Accumulibacter clades.</title>
        <authorList>
            <person name="Skennerton C.T."/>
            <person name="Barr J.J."/>
            <person name="Slater F.R."/>
            <person name="Bond P.L."/>
            <person name="Tyson G.W."/>
        </authorList>
    </citation>
    <scope>NUCLEOTIDE SEQUENCE [LARGE SCALE GENOMIC DNA]</scope>
    <source>
        <strain evidence="7">BA-92</strain>
    </source>
</reference>
<comment type="similarity">
    <text evidence="2">Belongs to the bacterial solute-binding protein 1 family.</text>
</comment>
<sequence>MPLAARRSLLAMFFACVALLGIVANTRAADAVTISIACSGVGQELEFCKGAAEAWARKTGHALKIVTPPNDASERLALYQQLLSARSEKIDVLQVDVIWPGLLGSYLLDLRPYAKGAEAQHFAGFIANNSSQGRLVAMPWFANAGLLFYRSDLLQKYGQPVPTTWGELTASARTIQDGERALGNERMWGYVWQGRAYEGLSCNALEWVASHDGGAIVEADGRISINNPRAVLALQAASAWVGSISPTAVLNYAEEESRGVFQAGNAVFMRNWPYAWALAQAEGSVIRGKVGVAVLPKGGGAGRHAATLGGESLAVSKYSQHPAAAADLVLYMTSAGVQKDRALRGSFNPTIAALYQDAEILQANPFMGELLATFTNALARPTTVTGTRYNQVSHHFWNAAHDTLSAKATAEQALARLEQSLKRISRRGTWR</sequence>
<dbReference type="Gene3D" id="3.40.190.10">
    <property type="entry name" value="Periplasmic binding protein-like II"/>
    <property type="match status" value="2"/>
</dbReference>
<dbReference type="InterPro" id="IPR006059">
    <property type="entry name" value="SBP"/>
</dbReference>
<dbReference type="STRING" id="1454003.AW10_02022"/>
<dbReference type="EMBL" id="JEMX01000042">
    <property type="protein sequence ID" value="EXI80054.1"/>
    <property type="molecule type" value="Genomic_DNA"/>
</dbReference>
<evidence type="ECO:0000256" key="1">
    <source>
        <dbReference type="ARBA" id="ARBA00004418"/>
    </source>
</evidence>
<keyword evidence="3" id="KW-0813">Transport</keyword>
<dbReference type="AlphaFoldDB" id="A0A011QMH1"/>
<dbReference type="InterPro" id="IPR050490">
    <property type="entry name" value="Bact_solute-bd_prot1"/>
</dbReference>
<evidence type="ECO:0000313" key="6">
    <source>
        <dbReference type="EMBL" id="EXI80054.1"/>
    </source>
</evidence>
<proteinExistence type="inferred from homology"/>
<feature type="signal peptide" evidence="5">
    <location>
        <begin position="1"/>
        <end position="28"/>
    </location>
</feature>
<gene>
    <name evidence="6" type="ORF">AW10_02022</name>
</gene>
<evidence type="ECO:0000256" key="2">
    <source>
        <dbReference type="ARBA" id="ARBA00008520"/>
    </source>
</evidence>
<keyword evidence="4 5" id="KW-0732">Signal</keyword>
<dbReference type="Pfam" id="PF01547">
    <property type="entry name" value="SBP_bac_1"/>
    <property type="match status" value="1"/>
</dbReference>
<evidence type="ECO:0000256" key="3">
    <source>
        <dbReference type="ARBA" id="ARBA00022448"/>
    </source>
</evidence>
<evidence type="ECO:0000313" key="7">
    <source>
        <dbReference type="Proteomes" id="UP000021816"/>
    </source>
</evidence>
<accession>A0A011QMH1</accession>
<dbReference type="Proteomes" id="UP000021816">
    <property type="component" value="Unassembled WGS sequence"/>
</dbReference>
<dbReference type="PATRIC" id="fig|1454003.3.peg.2073"/>